<proteinExistence type="inferred from homology"/>
<evidence type="ECO:0000256" key="4">
    <source>
        <dbReference type="ARBA" id="ARBA00023136"/>
    </source>
</evidence>
<dbReference type="Gene3D" id="3.40.190.10">
    <property type="entry name" value="Periplasmic binding protein-like II"/>
    <property type="match status" value="2"/>
</dbReference>
<keyword evidence="9" id="KW-1185">Reference proteome</keyword>
<name>A0A172QWF3_9CORY</name>
<evidence type="ECO:0000313" key="9">
    <source>
        <dbReference type="Proteomes" id="UP000076929"/>
    </source>
</evidence>
<evidence type="ECO:0000256" key="1">
    <source>
        <dbReference type="ARBA" id="ARBA00004635"/>
    </source>
</evidence>
<evidence type="ECO:0000256" key="2">
    <source>
        <dbReference type="ARBA" id="ARBA00008973"/>
    </source>
</evidence>
<dbReference type="Proteomes" id="UP000076929">
    <property type="component" value="Chromosome"/>
</dbReference>
<feature type="chain" id="PRO_5038522440" evidence="7">
    <location>
        <begin position="27"/>
        <end position="275"/>
    </location>
</feature>
<dbReference type="EMBL" id="CP015622">
    <property type="protein sequence ID" value="ANE04976.1"/>
    <property type="molecule type" value="Genomic_DNA"/>
</dbReference>
<comment type="similarity">
    <text evidence="2">Belongs to the NlpA lipoprotein family.</text>
</comment>
<keyword evidence="6" id="KW-0449">Lipoprotein</keyword>
<accession>A0A172QWF3</accession>
<gene>
    <name evidence="8" type="ORF">ccrud_12730</name>
</gene>
<dbReference type="Pfam" id="PF03180">
    <property type="entry name" value="Lipoprotein_9"/>
    <property type="match status" value="1"/>
</dbReference>
<dbReference type="AlphaFoldDB" id="A0A172QWF3"/>
<comment type="subcellular location">
    <subcellularLocation>
        <location evidence="1">Membrane</location>
        <topology evidence="1">Lipid-anchor</topology>
    </subcellularLocation>
</comment>
<evidence type="ECO:0000313" key="8">
    <source>
        <dbReference type="EMBL" id="ANE04976.1"/>
    </source>
</evidence>
<dbReference type="PROSITE" id="PS51257">
    <property type="entry name" value="PROKAR_LIPOPROTEIN"/>
    <property type="match status" value="1"/>
</dbReference>
<dbReference type="STRING" id="1652495.ccrud_12730"/>
<dbReference type="PANTHER" id="PTHR30429:SF0">
    <property type="entry name" value="METHIONINE-BINDING LIPOPROTEIN METQ"/>
    <property type="match status" value="1"/>
</dbReference>
<dbReference type="RefSeq" id="WP_066568496.1">
    <property type="nucleotide sequence ID" value="NZ_CP015622.1"/>
</dbReference>
<keyword evidence="3 7" id="KW-0732">Signal</keyword>
<dbReference type="KEGG" id="ccjz:ccrud_12730"/>
<evidence type="ECO:0000256" key="7">
    <source>
        <dbReference type="SAM" id="SignalP"/>
    </source>
</evidence>
<dbReference type="SUPFAM" id="SSF53850">
    <property type="entry name" value="Periplasmic binding protein-like II"/>
    <property type="match status" value="1"/>
</dbReference>
<keyword evidence="4" id="KW-0472">Membrane</keyword>
<dbReference type="PANTHER" id="PTHR30429">
    <property type="entry name" value="D-METHIONINE-BINDING LIPOPROTEIN METQ"/>
    <property type="match status" value="1"/>
</dbReference>
<reference evidence="8 9" key="1">
    <citation type="submission" date="2016-05" db="EMBL/GenBank/DDBJ databases">
        <title>Complete genome sequence of Corynebacterium crudilactis, a new Corynebacterium species isolated from raw cow's milk.</title>
        <authorList>
            <person name="Christian R."/>
            <person name="Zimmermann J."/>
            <person name="Lipski A."/>
            <person name="Kalinowski J."/>
        </authorList>
    </citation>
    <scope>NUCLEOTIDE SEQUENCE [LARGE SCALE GENOMIC DNA]</scope>
    <source>
        <strain evidence="8 9">JZ16</strain>
    </source>
</reference>
<dbReference type="InterPro" id="IPR004872">
    <property type="entry name" value="Lipoprotein_NlpA"/>
</dbReference>
<protein>
    <submittedName>
        <fullName evidence="8">Metal ABC transporter substrate-binding protein</fullName>
    </submittedName>
</protein>
<organism evidence="8 9">
    <name type="scientific">Corynebacterium crudilactis</name>
    <dbReference type="NCBI Taxonomy" id="1652495"/>
    <lineage>
        <taxon>Bacteria</taxon>
        <taxon>Bacillati</taxon>
        <taxon>Actinomycetota</taxon>
        <taxon>Actinomycetes</taxon>
        <taxon>Mycobacteriales</taxon>
        <taxon>Corynebacteriaceae</taxon>
        <taxon>Corynebacterium</taxon>
    </lineage>
</organism>
<keyword evidence="5" id="KW-0564">Palmitate</keyword>
<evidence type="ECO:0000256" key="6">
    <source>
        <dbReference type="ARBA" id="ARBA00023288"/>
    </source>
</evidence>
<sequence>MITSTARKIGALIGAVALSASLVACSSDSSSNENLIKVGTSPGPYSQLFQDGIDPILTEQGFEIEYTEFSDLQQADTAVDEGSVDLNVDQHTAYLEVFNRERGGNLASLVEIPTVPAKLYSERYGSLDEVADGQTVGIPLDASNQSRAYNILAKAGWITLKEGHDPVQLTENDIAENPHNLKITPMDSATIPRALQDLDWGVIPGSISFSSGVDPELALLDEDLRDSLILVAVTTEDKTDTEWAQAVIDAYQSDEFASFLEEENSNGYWFVPDYK</sequence>
<feature type="signal peptide" evidence="7">
    <location>
        <begin position="1"/>
        <end position="26"/>
    </location>
</feature>
<dbReference type="OrthoDB" id="9812878at2"/>
<evidence type="ECO:0000256" key="5">
    <source>
        <dbReference type="ARBA" id="ARBA00023139"/>
    </source>
</evidence>
<evidence type="ECO:0000256" key="3">
    <source>
        <dbReference type="ARBA" id="ARBA00022729"/>
    </source>
</evidence>
<dbReference type="GO" id="GO:0016020">
    <property type="term" value="C:membrane"/>
    <property type="evidence" value="ECO:0007669"/>
    <property type="project" value="UniProtKB-SubCell"/>
</dbReference>